<name>A0A1G7URQ6_9PROT</name>
<dbReference type="STRING" id="83401.SAMN05421742_101394"/>
<proteinExistence type="predicted"/>
<evidence type="ECO:0000313" key="2">
    <source>
        <dbReference type="Proteomes" id="UP000217076"/>
    </source>
</evidence>
<sequence length="129" mass="13932">MPPVLDHHVNDPRQMTVSDASIDLFLALRPHLTRVHQVPGRIRLRIAPAAKAVVQQHGAAGTDIGSLERLFGPGSSVRLNRAAGSVVITYPAEAFPAAFWEDCLNGSETRVRDWLADRLAALKTGDCAS</sequence>
<organism evidence="1 2">
    <name type="scientific">Roseospirillum parvum</name>
    <dbReference type="NCBI Taxonomy" id="83401"/>
    <lineage>
        <taxon>Bacteria</taxon>
        <taxon>Pseudomonadati</taxon>
        <taxon>Pseudomonadota</taxon>
        <taxon>Alphaproteobacteria</taxon>
        <taxon>Rhodospirillales</taxon>
        <taxon>Rhodospirillaceae</taxon>
        <taxon>Roseospirillum</taxon>
    </lineage>
</organism>
<evidence type="ECO:0000313" key="1">
    <source>
        <dbReference type="EMBL" id="SDG49430.1"/>
    </source>
</evidence>
<dbReference type="Proteomes" id="UP000217076">
    <property type="component" value="Unassembled WGS sequence"/>
</dbReference>
<protein>
    <submittedName>
        <fullName evidence="1">Uncharacterized protein</fullName>
    </submittedName>
</protein>
<accession>A0A1G7URQ6</accession>
<reference evidence="2" key="1">
    <citation type="submission" date="2016-10" db="EMBL/GenBank/DDBJ databases">
        <authorList>
            <person name="Varghese N."/>
            <person name="Submissions S."/>
        </authorList>
    </citation>
    <scope>NUCLEOTIDE SEQUENCE [LARGE SCALE GENOMIC DNA]</scope>
    <source>
        <strain evidence="2">930I</strain>
    </source>
</reference>
<dbReference type="AlphaFoldDB" id="A0A1G7URQ6"/>
<keyword evidence="2" id="KW-1185">Reference proteome</keyword>
<gene>
    <name evidence="1" type="ORF">SAMN05421742_101394</name>
</gene>
<dbReference type="EMBL" id="FNCV01000001">
    <property type="protein sequence ID" value="SDG49430.1"/>
    <property type="molecule type" value="Genomic_DNA"/>
</dbReference>